<proteinExistence type="predicted"/>
<dbReference type="PANTHER" id="PTHR45138:SF9">
    <property type="entry name" value="DIGUANYLATE CYCLASE DGCM-RELATED"/>
    <property type="match status" value="1"/>
</dbReference>
<dbReference type="InterPro" id="IPR001789">
    <property type="entry name" value="Sig_transdc_resp-reg_receiver"/>
</dbReference>
<dbReference type="Proteomes" id="UP000298602">
    <property type="component" value="Chromosome"/>
</dbReference>
<evidence type="ECO:0000313" key="8">
    <source>
        <dbReference type="Proteomes" id="UP000298602"/>
    </source>
</evidence>
<dbReference type="OrthoDB" id="9778432at2"/>
<dbReference type="AlphaFoldDB" id="A0A4P8L5T4"/>
<keyword evidence="3" id="KW-0597">Phosphoprotein</keyword>
<dbReference type="NCBIfam" id="TIGR00254">
    <property type="entry name" value="GGDEF"/>
    <property type="match status" value="1"/>
</dbReference>
<evidence type="ECO:0000256" key="2">
    <source>
        <dbReference type="ARBA" id="ARBA00034247"/>
    </source>
</evidence>
<feature type="domain" description="GGDEF" evidence="6">
    <location>
        <begin position="193"/>
        <end position="326"/>
    </location>
</feature>
<evidence type="ECO:0000259" key="6">
    <source>
        <dbReference type="PROSITE" id="PS50887"/>
    </source>
</evidence>
<dbReference type="InterPro" id="IPR029787">
    <property type="entry name" value="Nucleotide_cyclase"/>
</dbReference>
<dbReference type="InterPro" id="IPR000160">
    <property type="entry name" value="GGDEF_dom"/>
</dbReference>
<feature type="modified residue" description="4-aspartylphosphate" evidence="3">
    <location>
        <position position="85"/>
    </location>
</feature>
<dbReference type="PANTHER" id="PTHR45138">
    <property type="entry name" value="REGULATORY COMPONENTS OF SENSORY TRANSDUCTION SYSTEM"/>
    <property type="match status" value="1"/>
</dbReference>
<dbReference type="FunFam" id="3.30.70.270:FF:000001">
    <property type="entry name" value="Diguanylate cyclase domain protein"/>
    <property type="match status" value="1"/>
</dbReference>
<dbReference type="Pfam" id="PF00990">
    <property type="entry name" value="GGDEF"/>
    <property type="match status" value="1"/>
</dbReference>
<name>A0A4P8L5T4_9BACT</name>
<dbReference type="KEGG" id="dax:FDQ92_08120"/>
<feature type="domain" description="Response regulatory" evidence="5">
    <location>
        <begin position="36"/>
        <end position="150"/>
    </location>
</feature>
<comment type="catalytic activity">
    <reaction evidence="2">
        <text>2 GTP = 3',3'-c-di-GMP + 2 diphosphate</text>
        <dbReference type="Rhea" id="RHEA:24898"/>
        <dbReference type="ChEBI" id="CHEBI:33019"/>
        <dbReference type="ChEBI" id="CHEBI:37565"/>
        <dbReference type="ChEBI" id="CHEBI:58805"/>
        <dbReference type="EC" id="2.7.7.65"/>
    </reaction>
</comment>
<dbReference type="InterPro" id="IPR011006">
    <property type="entry name" value="CheY-like_superfamily"/>
</dbReference>
<protein>
    <recommendedName>
        <fullName evidence="1">diguanylate cyclase</fullName>
        <ecNumber evidence="1">2.7.7.65</ecNumber>
    </recommendedName>
</protein>
<dbReference type="EC" id="2.7.7.65" evidence="1"/>
<dbReference type="CDD" id="cd01949">
    <property type="entry name" value="GGDEF"/>
    <property type="match status" value="1"/>
</dbReference>
<dbReference type="InterPro" id="IPR050469">
    <property type="entry name" value="Diguanylate_Cyclase"/>
</dbReference>
<evidence type="ECO:0000256" key="4">
    <source>
        <dbReference type="SAM" id="Coils"/>
    </source>
</evidence>
<dbReference type="PROSITE" id="PS50887">
    <property type="entry name" value="GGDEF"/>
    <property type="match status" value="1"/>
</dbReference>
<keyword evidence="8" id="KW-1185">Reference proteome</keyword>
<dbReference type="PROSITE" id="PS50110">
    <property type="entry name" value="RESPONSE_REGULATORY"/>
    <property type="match status" value="1"/>
</dbReference>
<dbReference type="RefSeq" id="WP_137424101.1">
    <property type="nucleotide sequence ID" value="NZ_CP040098.1"/>
</dbReference>
<dbReference type="GO" id="GO:0052621">
    <property type="term" value="F:diguanylate cyclase activity"/>
    <property type="evidence" value="ECO:0007669"/>
    <property type="project" value="UniProtKB-EC"/>
</dbReference>
<sequence>MKRRKVSCEMKRNTVAPSEVSRMDSQAKNIFAAPQCILVVDDEVHIRELVAESLSLMGHRVTTAEDGLDAIEKIQNGSFDIIITDLDMPRMDGLELIKAVHADHKNIDTIAIMGHAVKYKYTEVIGAGAADFITKPFSLDKLEAKLQRLLRERWMRRELEELAIRDPLTGLFNRRHFKSILTQEAVRAIRYGHPLYLFFIDIDSFKEYNDQKGHQAGDRLVILLADILRTSIRENVDKAFRYGGDEFCVILPHLTTPQALKVAERIRSKYNKLKPQPTTLSTGIASFSGNLDNLAEAIEDLVQRADRALYEAKQARGGDCVCVNGIDPPEPIPRLLGNSGTGGGNAR</sequence>
<feature type="coiled-coil region" evidence="4">
    <location>
        <begin position="284"/>
        <end position="311"/>
    </location>
</feature>
<dbReference type="GO" id="GO:0000160">
    <property type="term" value="P:phosphorelay signal transduction system"/>
    <property type="evidence" value="ECO:0007669"/>
    <property type="project" value="InterPro"/>
</dbReference>
<dbReference type="GO" id="GO:1902201">
    <property type="term" value="P:negative regulation of bacterial-type flagellum-dependent cell motility"/>
    <property type="evidence" value="ECO:0007669"/>
    <property type="project" value="TreeGrafter"/>
</dbReference>
<dbReference type="Gene3D" id="3.30.70.270">
    <property type="match status" value="1"/>
</dbReference>
<evidence type="ECO:0000256" key="3">
    <source>
        <dbReference type="PROSITE-ProRule" id="PRU00169"/>
    </source>
</evidence>
<dbReference type="GO" id="GO:0005886">
    <property type="term" value="C:plasma membrane"/>
    <property type="evidence" value="ECO:0007669"/>
    <property type="project" value="TreeGrafter"/>
</dbReference>
<dbReference type="SMART" id="SM00267">
    <property type="entry name" value="GGDEF"/>
    <property type="match status" value="1"/>
</dbReference>
<accession>A0A4P8L5T4</accession>
<dbReference type="EMBL" id="CP040098">
    <property type="protein sequence ID" value="QCQ22132.1"/>
    <property type="molecule type" value="Genomic_DNA"/>
</dbReference>
<reference evidence="7 8" key="1">
    <citation type="submission" date="2019-05" db="EMBL/GenBank/DDBJ databases">
        <title>The Complete Genome Sequence of the n-alkane-degrading Desulfoglaeba alkanexedens ALDC reveals multiple alkylsuccinate synthase gene clusters.</title>
        <authorList>
            <person name="Callaghan A.V."/>
            <person name="Davidova I.A."/>
            <person name="Duncan K.E."/>
            <person name="Morris B."/>
            <person name="McInerney M.J."/>
        </authorList>
    </citation>
    <scope>NUCLEOTIDE SEQUENCE [LARGE SCALE GENOMIC DNA]</scope>
    <source>
        <strain evidence="7 8">ALDC</strain>
    </source>
</reference>
<dbReference type="Pfam" id="PF00072">
    <property type="entry name" value="Response_reg"/>
    <property type="match status" value="1"/>
</dbReference>
<evidence type="ECO:0000256" key="1">
    <source>
        <dbReference type="ARBA" id="ARBA00012528"/>
    </source>
</evidence>
<dbReference type="InterPro" id="IPR043128">
    <property type="entry name" value="Rev_trsase/Diguanyl_cyclase"/>
</dbReference>
<evidence type="ECO:0000313" key="7">
    <source>
        <dbReference type="EMBL" id="QCQ22132.1"/>
    </source>
</evidence>
<evidence type="ECO:0000259" key="5">
    <source>
        <dbReference type="PROSITE" id="PS50110"/>
    </source>
</evidence>
<dbReference type="SUPFAM" id="SSF52172">
    <property type="entry name" value="CheY-like"/>
    <property type="match status" value="1"/>
</dbReference>
<gene>
    <name evidence="7" type="ORF">FDQ92_08120</name>
</gene>
<dbReference type="SMART" id="SM00448">
    <property type="entry name" value="REC"/>
    <property type="match status" value="1"/>
</dbReference>
<organism evidence="7 8">
    <name type="scientific">Desulfoglaeba alkanexedens ALDC</name>
    <dbReference type="NCBI Taxonomy" id="980445"/>
    <lineage>
        <taxon>Bacteria</taxon>
        <taxon>Pseudomonadati</taxon>
        <taxon>Thermodesulfobacteriota</taxon>
        <taxon>Syntrophobacteria</taxon>
        <taxon>Syntrophobacterales</taxon>
        <taxon>Syntrophobacteraceae</taxon>
        <taxon>Desulfoglaeba</taxon>
    </lineage>
</organism>
<dbReference type="SUPFAM" id="SSF55073">
    <property type="entry name" value="Nucleotide cyclase"/>
    <property type="match status" value="1"/>
</dbReference>
<dbReference type="GO" id="GO:0043709">
    <property type="term" value="P:cell adhesion involved in single-species biofilm formation"/>
    <property type="evidence" value="ECO:0007669"/>
    <property type="project" value="TreeGrafter"/>
</dbReference>
<keyword evidence="4" id="KW-0175">Coiled coil</keyword>
<dbReference type="Gene3D" id="3.40.50.2300">
    <property type="match status" value="1"/>
</dbReference>
<reference evidence="7 8" key="2">
    <citation type="submission" date="2019-05" db="EMBL/GenBank/DDBJ databases">
        <authorList>
            <person name="Suflita J.M."/>
            <person name="Marks C.R."/>
        </authorList>
    </citation>
    <scope>NUCLEOTIDE SEQUENCE [LARGE SCALE GENOMIC DNA]</scope>
    <source>
        <strain evidence="7 8">ALDC</strain>
    </source>
</reference>